<name>A0A1G4GSN4_PLAVI</name>
<reference evidence="3 4" key="1">
    <citation type="submission" date="2016-07" db="EMBL/GenBank/DDBJ databases">
        <authorList>
            <consortium name="Pathogen Informatics"/>
        </authorList>
    </citation>
    <scope>NUCLEOTIDE SEQUENCE [LARGE SCALE GENOMIC DNA]</scope>
</reference>
<feature type="compositionally biased region" description="Basic and acidic residues" evidence="1">
    <location>
        <begin position="194"/>
        <end position="204"/>
    </location>
</feature>
<keyword evidence="2" id="KW-0812">Transmembrane</keyword>
<feature type="compositionally biased region" description="Basic and acidic residues" evidence="1">
    <location>
        <begin position="167"/>
        <end position="178"/>
    </location>
</feature>
<dbReference type="VEuPathDB" id="PlasmoDB:PVX_002760"/>
<protein>
    <submittedName>
        <fullName evidence="3">Uncharacterized protein</fullName>
    </submittedName>
</protein>
<feature type="compositionally biased region" description="Low complexity" evidence="1">
    <location>
        <begin position="53"/>
        <end position="62"/>
    </location>
</feature>
<feature type="compositionally biased region" description="Basic and acidic residues" evidence="1">
    <location>
        <begin position="28"/>
        <end position="52"/>
    </location>
</feature>
<dbReference type="AlphaFoldDB" id="A0A1G4GSN4"/>
<evidence type="ECO:0000256" key="1">
    <source>
        <dbReference type="SAM" id="MobiDB-lite"/>
    </source>
</evidence>
<accession>A0A1G4GSN4</accession>
<feature type="compositionally biased region" description="Basic and acidic residues" evidence="1">
    <location>
        <begin position="120"/>
        <end position="156"/>
    </location>
</feature>
<sequence length="367" mass="41227">MDKHALKRRNRLLKKNEARMNLLLGKSEGGDVEKDAEGKQKAAELKPKRNEANEANEANQAERYNEGPKKQPPAGKDAPSEIDQMAAPSSSPGQASTVEPDQHTDDNSNQKGDPTNGHDQTGEGKPAEGKDPTEEEKLKSDAEVTQKGGQKGEVKNRAKKKRISSHAGDKSINDREDYTNADDANNRSESSSSKSEEGEVKEEAPAATPQFKVSIRRLAEFVSLLFLATIISIVKVKYCDYNPLPMSIEPMRKKKKMHRLISSKFVFFFLSLFYNIAFSLIDVYTHFVKNNMSQKEVWKYVQNLREKLTSQSESLLFLLNNGSTVAFFFVSLVKTYLLLMFLTHLFDDILYNYTVRKAWASAPLPAV</sequence>
<feature type="transmembrane region" description="Helical" evidence="2">
    <location>
        <begin position="325"/>
        <end position="346"/>
    </location>
</feature>
<evidence type="ECO:0000313" key="4">
    <source>
        <dbReference type="Proteomes" id="UP000196402"/>
    </source>
</evidence>
<dbReference type="VEuPathDB" id="PlasmoDB:PVP01_0409400"/>
<gene>
    <name evidence="3" type="ORF">PVT01_040011700</name>
</gene>
<evidence type="ECO:0000313" key="3">
    <source>
        <dbReference type="EMBL" id="SCO65598.1"/>
    </source>
</evidence>
<dbReference type="Proteomes" id="UP000196402">
    <property type="component" value="Chromosome 4"/>
</dbReference>
<dbReference type="eggNOG" id="ENOG502QXX5">
    <property type="taxonomic scope" value="Eukaryota"/>
</dbReference>
<feature type="compositionally biased region" description="Polar residues" evidence="1">
    <location>
        <begin position="109"/>
        <end position="119"/>
    </location>
</feature>
<dbReference type="VEuPathDB" id="PlasmoDB:PVPAM_040020000"/>
<evidence type="ECO:0000256" key="2">
    <source>
        <dbReference type="SAM" id="Phobius"/>
    </source>
</evidence>
<dbReference type="EMBL" id="LT615242">
    <property type="protein sequence ID" value="SCO65598.1"/>
    <property type="molecule type" value="Genomic_DNA"/>
</dbReference>
<feature type="compositionally biased region" description="Polar residues" evidence="1">
    <location>
        <begin position="87"/>
        <end position="99"/>
    </location>
</feature>
<keyword evidence="2" id="KW-1133">Transmembrane helix</keyword>
<feature type="transmembrane region" description="Helical" evidence="2">
    <location>
        <begin position="260"/>
        <end position="281"/>
    </location>
</feature>
<dbReference type="VEuPathDB" id="PlasmoDB:PVW1_040015500"/>
<organism evidence="3 4">
    <name type="scientific">Plasmodium vivax</name>
    <name type="common">malaria parasite P. vivax</name>
    <dbReference type="NCBI Taxonomy" id="5855"/>
    <lineage>
        <taxon>Eukaryota</taxon>
        <taxon>Sar</taxon>
        <taxon>Alveolata</taxon>
        <taxon>Apicomplexa</taxon>
        <taxon>Aconoidasida</taxon>
        <taxon>Haemosporida</taxon>
        <taxon>Plasmodiidae</taxon>
        <taxon>Plasmodium</taxon>
        <taxon>Plasmodium (Plasmodium)</taxon>
    </lineage>
</organism>
<keyword evidence="2" id="KW-0472">Membrane</keyword>
<feature type="region of interest" description="Disordered" evidence="1">
    <location>
        <begin position="23"/>
        <end position="206"/>
    </location>
</feature>
<proteinExistence type="predicted"/>